<evidence type="ECO:0000313" key="9">
    <source>
        <dbReference type="Proteomes" id="UP001057991"/>
    </source>
</evidence>
<feature type="transmembrane region" description="Helical" evidence="7">
    <location>
        <begin position="35"/>
        <end position="60"/>
    </location>
</feature>
<dbReference type="GO" id="GO:0042970">
    <property type="term" value="F:homoserine transmembrane transporter activity"/>
    <property type="evidence" value="ECO:0007669"/>
    <property type="project" value="TreeGrafter"/>
</dbReference>
<evidence type="ECO:0000256" key="2">
    <source>
        <dbReference type="ARBA" id="ARBA00007928"/>
    </source>
</evidence>
<reference evidence="8" key="1">
    <citation type="submission" date="2021-08" db="EMBL/GenBank/DDBJ databases">
        <authorList>
            <person name="Nwanade C."/>
            <person name="Wang M."/>
            <person name="Masoudi A."/>
            <person name="Yu Z."/>
            <person name="Liu J."/>
        </authorList>
    </citation>
    <scope>NUCLEOTIDE SEQUENCE</scope>
    <source>
        <strain evidence="8">S056</strain>
        <plasmid evidence="8">unnamed1</plasmid>
    </source>
</reference>
<keyword evidence="4 7" id="KW-0812">Transmembrane</keyword>
<dbReference type="GO" id="GO:0005886">
    <property type="term" value="C:plasma membrane"/>
    <property type="evidence" value="ECO:0007669"/>
    <property type="project" value="UniProtKB-SubCell"/>
</dbReference>
<evidence type="ECO:0000256" key="5">
    <source>
        <dbReference type="ARBA" id="ARBA00022989"/>
    </source>
</evidence>
<geneLocation type="plasmid" evidence="8 9">
    <name>unnamed1</name>
</geneLocation>
<organism evidence="8 9">
    <name type="scientific">Aliiroseovarius crassostreae</name>
    <dbReference type="NCBI Taxonomy" id="154981"/>
    <lineage>
        <taxon>Bacteria</taxon>
        <taxon>Pseudomonadati</taxon>
        <taxon>Pseudomonadota</taxon>
        <taxon>Alphaproteobacteria</taxon>
        <taxon>Rhodobacterales</taxon>
        <taxon>Paracoccaceae</taxon>
        <taxon>Aliiroseovarius</taxon>
    </lineage>
</organism>
<comment type="similarity">
    <text evidence="2">Belongs to the Rht family.</text>
</comment>
<evidence type="ECO:0000256" key="4">
    <source>
        <dbReference type="ARBA" id="ARBA00022692"/>
    </source>
</evidence>
<evidence type="ECO:0000313" key="8">
    <source>
        <dbReference type="EMBL" id="UWP97206.1"/>
    </source>
</evidence>
<evidence type="ECO:0000256" key="1">
    <source>
        <dbReference type="ARBA" id="ARBA00004651"/>
    </source>
</evidence>
<evidence type="ECO:0000256" key="6">
    <source>
        <dbReference type="ARBA" id="ARBA00023136"/>
    </source>
</evidence>
<sequence>MSIEFLVTAFVVCLAPGTGVVFTLACAISHGRQAAFAAALGGTLGTLPHLAAGILGLAAILQSSPLLFMTLQYAGLCYLLYLAWQTLRDRSTFEVGTDMSTSLVQIVKRGVVMNILNPKLSMFFFAFLPQFVDANAPRATQEMLLLGGMFTGITFVVFIGYGMAAVFVRSRLLNQPRVMATMRYVFALCFVGLGARLVLLS</sequence>
<accession>A0A9Q9HDF6</accession>
<protein>
    <submittedName>
        <fullName evidence="8">LysE family translocator</fullName>
    </submittedName>
</protein>
<proteinExistence type="inferred from homology"/>
<dbReference type="RefSeq" id="WP_259775067.1">
    <property type="nucleotide sequence ID" value="NZ_CP080777.1"/>
</dbReference>
<keyword evidence="3" id="KW-1003">Cell membrane</keyword>
<dbReference type="PANTHER" id="PTHR30086">
    <property type="entry name" value="ARGININE EXPORTER PROTEIN ARGO"/>
    <property type="match status" value="1"/>
</dbReference>
<keyword evidence="6 7" id="KW-0472">Membrane</keyword>
<comment type="subcellular location">
    <subcellularLocation>
        <location evidence="1">Cell membrane</location>
        <topology evidence="1">Multi-pass membrane protein</topology>
    </subcellularLocation>
</comment>
<dbReference type="AlphaFoldDB" id="A0A9Q9HDF6"/>
<name>A0A9Q9HDF6_9RHOB</name>
<feature type="transmembrane region" description="Helical" evidence="7">
    <location>
        <begin position="6"/>
        <end position="28"/>
    </location>
</feature>
<feature type="transmembrane region" description="Helical" evidence="7">
    <location>
        <begin position="66"/>
        <end position="84"/>
    </location>
</feature>
<feature type="transmembrane region" description="Helical" evidence="7">
    <location>
        <begin position="180"/>
        <end position="199"/>
    </location>
</feature>
<evidence type="ECO:0000256" key="3">
    <source>
        <dbReference type="ARBA" id="ARBA00022475"/>
    </source>
</evidence>
<dbReference type="Pfam" id="PF01810">
    <property type="entry name" value="LysE"/>
    <property type="match status" value="1"/>
</dbReference>
<keyword evidence="5 7" id="KW-1133">Transmembrane helix</keyword>
<gene>
    <name evidence="8" type="ORF">K3X48_15360</name>
</gene>
<evidence type="ECO:0000256" key="7">
    <source>
        <dbReference type="SAM" id="Phobius"/>
    </source>
</evidence>
<keyword evidence="8" id="KW-0614">Plasmid</keyword>
<dbReference type="PANTHER" id="PTHR30086:SF14">
    <property type="entry name" value="HOMOSERINE_HOMOSERINE LACTONE EFFLUX PROTEIN"/>
    <property type="match status" value="1"/>
</dbReference>
<dbReference type="PIRSF" id="PIRSF006324">
    <property type="entry name" value="LeuE"/>
    <property type="match status" value="1"/>
</dbReference>
<dbReference type="InterPro" id="IPR001123">
    <property type="entry name" value="LeuE-type"/>
</dbReference>
<dbReference type="EMBL" id="CP080777">
    <property type="protein sequence ID" value="UWP97206.1"/>
    <property type="molecule type" value="Genomic_DNA"/>
</dbReference>
<feature type="transmembrane region" description="Helical" evidence="7">
    <location>
        <begin position="144"/>
        <end position="168"/>
    </location>
</feature>
<dbReference type="Proteomes" id="UP001057991">
    <property type="component" value="Plasmid unnamed1"/>
</dbReference>